<accession>A0A0D9WJF7</accession>
<evidence type="ECO:0000313" key="3">
    <source>
        <dbReference type="Proteomes" id="UP000032180"/>
    </source>
</evidence>
<dbReference type="eggNOG" id="ENOG502QVXQ">
    <property type="taxonomic scope" value="Eukaryota"/>
</dbReference>
<evidence type="ECO:0000313" key="2">
    <source>
        <dbReference type="EnsemblPlants" id="LPERR05G20750.1"/>
    </source>
</evidence>
<feature type="region of interest" description="Disordered" evidence="1">
    <location>
        <begin position="655"/>
        <end position="729"/>
    </location>
</feature>
<feature type="region of interest" description="Disordered" evidence="1">
    <location>
        <begin position="340"/>
        <end position="396"/>
    </location>
</feature>
<dbReference type="Proteomes" id="UP000032180">
    <property type="component" value="Chromosome 5"/>
</dbReference>
<dbReference type="InterPro" id="IPR037476">
    <property type="entry name" value="PCH1"/>
</dbReference>
<keyword evidence="3" id="KW-1185">Reference proteome</keyword>
<proteinExistence type="predicted"/>
<reference evidence="2" key="3">
    <citation type="submission" date="2015-04" db="UniProtKB">
        <authorList>
            <consortium name="EnsemblPlants"/>
        </authorList>
    </citation>
    <scope>IDENTIFICATION</scope>
</reference>
<protein>
    <submittedName>
        <fullName evidence="2">Uncharacterized protein</fullName>
    </submittedName>
</protein>
<sequence length="796" mass="89000">MLEMMRLLSGTGEEDGLEEGGVVGRFNFFSFNSDPTESRQVSGNRKRANYKTEDFQVLLRMRDLGESSNKNSQWLSHWTKGSTSAEPQFVNSSNDSMEDAKYVTCTENFGFSNFEFMKSRLSEMLMLGIRQERASLDHGQQLNSNMWAVAKDACQHTAQNQIDQEDGPIQKSVIQKDVLYAKAVVSKSLSFQKFSELSLDFQKIASSEDQSSEWNHFPMFAINRKIYSILNTKRKSAKNTWPNNVFVPQQTLKVNMITSNMMAFSSQEYELQPHRTTDEIMDQCKQAGGAVSDLEHHAGLMLDPKEQKLKGQISTAMSCSCSNDDSSSSDCPLDEQHTSHYFADSDTEPTCRSSETELKHSENNNTNHTIGTSSQNQKSEATGHHKQKGSSGVIFHTSVPGKKFKADQINRCNKSKQDDEQIYGPCDSHGRTVASDGQRHLNTQRMVSAANAIGSSMLPDPIANLSAINGRGEAVTQTSNIFGDSNKQKAPYLFEMLTVPSKAQRMYPEDSLPSGNSTAFGVHMYETNIGSHLFGANNKSSDKTETLSGDSQHVSKSSAGIASLLEQKVVAKSKRFRTLCLKGESGCSKANGFQNVNKHQGVSSKAAVVDRQQYYIPKIARMDLDFMQFQMSRMRNQESQAQTKTSDRWLKRLQLDNKDHNLPSSKRPKVGEDYPVTEEPSCMTPRFDRSDNDIVDGDKEERGLDEGGKIEGVRETSPTPSKSDNPWIGRWCQGGVPVYHEDYPDQRKEETKPDLVSGELEGQFPSIAAMAMMGRAMSKVRPCQQERRGSFMVWKT</sequence>
<dbReference type="PANTHER" id="PTHR36062">
    <property type="entry name" value="OS01G0687300 PROTEIN"/>
    <property type="match status" value="1"/>
</dbReference>
<dbReference type="EnsemblPlants" id="LPERR05G20750.1">
    <property type="protein sequence ID" value="LPERR05G20750.1"/>
    <property type="gene ID" value="LPERR05G20750"/>
</dbReference>
<dbReference type="Gramene" id="LPERR05G20750.1">
    <property type="protein sequence ID" value="LPERR05G20750.1"/>
    <property type="gene ID" value="LPERR05G20750"/>
</dbReference>
<organism evidence="2 3">
    <name type="scientific">Leersia perrieri</name>
    <dbReference type="NCBI Taxonomy" id="77586"/>
    <lineage>
        <taxon>Eukaryota</taxon>
        <taxon>Viridiplantae</taxon>
        <taxon>Streptophyta</taxon>
        <taxon>Embryophyta</taxon>
        <taxon>Tracheophyta</taxon>
        <taxon>Spermatophyta</taxon>
        <taxon>Magnoliopsida</taxon>
        <taxon>Liliopsida</taxon>
        <taxon>Poales</taxon>
        <taxon>Poaceae</taxon>
        <taxon>BOP clade</taxon>
        <taxon>Oryzoideae</taxon>
        <taxon>Oryzeae</taxon>
        <taxon>Oryzinae</taxon>
        <taxon>Leersia</taxon>
    </lineage>
</organism>
<feature type="compositionally biased region" description="Basic and acidic residues" evidence="1">
    <location>
        <begin position="686"/>
        <end position="714"/>
    </location>
</feature>
<evidence type="ECO:0000256" key="1">
    <source>
        <dbReference type="SAM" id="MobiDB-lite"/>
    </source>
</evidence>
<feature type="compositionally biased region" description="Polar residues" evidence="1">
    <location>
        <begin position="363"/>
        <end position="380"/>
    </location>
</feature>
<reference evidence="3" key="2">
    <citation type="submission" date="2013-12" db="EMBL/GenBank/DDBJ databases">
        <authorList>
            <person name="Yu Y."/>
            <person name="Lee S."/>
            <person name="de Baynast K."/>
            <person name="Wissotski M."/>
            <person name="Liu L."/>
            <person name="Talag J."/>
            <person name="Goicoechea J."/>
            <person name="Angelova A."/>
            <person name="Jetty R."/>
            <person name="Kudrna D."/>
            <person name="Golser W."/>
            <person name="Rivera L."/>
            <person name="Zhang J."/>
            <person name="Wing R."/>
        </authorList>
    </citation>
    <scope>NUCLEOTIDE SEQUENCE</scope>
</reference>
<dbReference type="GO" id="GO:0010099">
    <property type="term" value="P:regulation of photomorphogenesis"/>
    <property type="evidence" value="ECO:0007669"/>
    <property type="project" value="InterPro"/>
</dbReference>
<name>A0A0D9WJF7_9ORYZ</name>
<dbReference type="HOGENOM" id="CLU_022849_0_0_1"/>
<reference evidence="2 3" key="1">
    <citation type="submission" date="2012-08" db="EMBL/GenBank/DDBJ databases">
        <title>Oryza genome evolution.</title>
        <authorList>
            <person name="Wing R.A."/>
        </authorList>
    </citation>
    <scope>NUCLEOTIDE SEQUENCE</scope>
</reference>
<dbReference type="AlphaFoldDB" id="A0A0D9WJF7"/>
<dbReference type="PANTHER" id="PTHR36062:SF10">
    <property type="entry name" value="OS05G0552100 PROTEIN"/>
    <property type="match status" value="1"/>
</dbReference>